<feature type="transmembrane region" description="Helical" evidence="2">
    <location>
        <begin position="34"/>
        <end position="52"/>
    </location>
</feature>
<dbReference type="Proteomes" id="UP000222106">
    <property type="component" value="Unassembled WGS sequence"/>
</dbReference>
<comment type="caution">
    <text evidence="4">The sequence shown here is derived from an EMBL/GenBank/DDBJ whole genome shotgun (WGS) entry which is preliminary data.</text>
</comment>
<proteinExistence type="inferred from homology"/>
<accession>A0A2A9ELH9</accession>
<feature type="transmembrane region" description="Helical" evidence="2">
    <location>
        <begin position="64"/>
        <end position="85"/>
    </location>
</feature>
<feature type="transmembrane region" description="Helical" evidence="2">
    <location>
        <begin position="97"/>
        <end position="118"/>
    </location>
</feature>
<reference evidence="4 5" key="1">
    <citation type="submission" date="2017-10" db="EMBL/GenBank/DDBJ databases">
        <title>Sequencing the genomes of 1000 actinobacteria strains.</title>
        <authorList>
            <person name="Klenk H.-P."/>
        </authorList>
    </citation>
    <scope>NUCLEOTIDE SEQUENCE [LARGE SCALE GENOMIC DNA]</scope>
    <source>
        <strain evidence="4 5">DSM 21838</strain>
    </source>
</reference>
<sequence>MRGVGGTDRPGRKPLGLSKDVLMPTILERRLARLAWDAASWVMAAGIVTGVVRWHLSPHQWAVVGHYVLAACVFQTLVGVALKLYQGRYRVATFEENVGLLTATGLVSVMAGVLLLNLDGAETTAVALVVLCPLLALLFMELGRGAYRLRHDHDRSRTSASTCERVVIYGAGDAGSQLVRLISDDRAAAYQVVGLIDDDRMKRHLIVHGCRVMGTGESLVERAREAGATTVILAIPSAGADLVRRVSDDARAAGLKFRTLPPVREMIDRPVRLGDVRDLDIADLLGRRQVHTDVERIADHLAGRRVLITGAGGSIGSELARQVHGFSPATLVLLDRDESGLHGVQLSIYGHAMLDTPDVVLCDIRDEQALREVFETHRPEVVFHAAALKHLPMLEQYPEEGWKTNVLGTRNVLRVAAELGVKRFVNISTDKAADATSVLGKTKRIAERLTAWFDGHHDGTYVSVRFGNVLGSRGSVLHTFREQIAHGGPVTVTDPEVNRYFMTIPEACELVIQAAAIGRGGEVLVLDMGRPVKIVDVARRMIAQSGRDIEIVFTGIRPGEKLHEDLFAPVEHHTLSEHPAISLVDVPPQDPDQLGLVRGELAVTRLIPAEQDHAEIRLRV</sequence>
<evidence type="ECO:0000313" key="4">
    <source>
        <dbReference type="EMBL" id="PFG39105.1"/>
    </source>
</evidence>
<evidence type="ECO:0000259" key="3">
    <source>
        <dbReference type="Pfam" id="PF02719"/>
    </source>
</evidence>
<keyword evidence="5" id="KW-1185">Reference proteome</keyword>
<feature type="domain" description="Polysaccharide biosynthesis protein CapD-like" evidence="3">
    <location>
        <begin position="306"/>
        <end position="583"/>
    </location>
</feature>
<dbReference type="Pfam" id="PF13727">
    <property type="entry name" value="CoA_binding_3"/>
    <property type="match status" value="1"/>
</dbReference>
<keyword evidence="2" id="KW-1133">Transmembrane helix</keyword>
<dbReference type="Gene3D" id="3.40.50.720">
    <property type="entry name" value="NAD(P)-binding Rossmann-like Domain"/>
    <property type="match status" value="2"/>
</dbReference>
<keyword evidence="2" id="KW-0812">Transmembrane</keyword>
<dbReference type="InterPro" id="IPR051203">
    <property type="entry name" value="Polysaccharide_Synthase-Rel"/>
</dbReference>
<dbReference type="PANTHER" id="PTHR43318:SF1">
    <property type="entry name" value="POLYSACCHARIDE BIOSYNTHESIS PROTEIN EPSC-RELATED"/>
    <property type="match status" value="1"/>
</dbReference>
<keyword evidence="2" id="KW-0472">Membrane</keyword>
<dbReference type="InterPro" id="IPR003869">
    <property type="entry name" value="Polysac_CapD-like"/>
</dbReference>
<dbReference type="EMBL" id="PDJI01000004">
    <property type="protein sequence ID" value="PFG39105.1"/>
    <property type="molecule type" value="Genomic_DNA"/>
</dbReference>
<comment type="similarity">
    <text evidence="1">Belongs to the polysaccharide synthase family.</text>
</comment>
<evidence type="ECO:0000313" key="5">
    <source>
        <dbReference type="Proteomes" id="UP000222106"/>
    </source>
</evidence>
<evidence type="ECO:0000256" key="1">
    <source>
        <dbReference type="ARBA" id="ARBA00007430"/>
    </source>
</evidence>
<dbReference type="PANTHER" id="PTHR43318">
    <property type="entry name" value="UDP-N-ACETYLGLUCOSAMINE 4,6-DEHYDRATASE"/>
    <property type="match status" value="1"/>
</dbReference>
<dbReference type="InterPro" id="IPR036291">
    <property type="entry name" value="NAD(P)-bd_dom_sf"/>
</dbReference>
<organism evidence="4 5">
    <name type="scientific">Georgenia soli</name>
    <dbReference type="NCBI Taxonomy" id="638953"/>
    <lineage>
        <taxon>Bacteria</taxon>
        <taxon>Bacillati</taxon>
        <taxon>Actinomycetota</taxon>
        <taxon>Actinomycetes</taxon>
        <taxon>Micrococcales</taxon>
        <taxon>Bogoriellaceae</taxon>
        <taxon>Georgenia</taxon>
    </lineage>
</organism>
<name>A0A2A9ELH9_9MICO</name>
<gene>
    <name evidence="4" type="ORF">ATJ97_1600</name>
</gene>
<dbReference type="SUPFAM" id="SSF51735">
    <property type="entry name" value="NAD(P)-binding Rossmann-fold domains"/>
    <property type="match status" value="2"/>
</dbReference>
<dbReference type="Pfam" id="PF02719">
    <property type="entry name" value="Polysacc_synt_2"/>
    <property type="match status" value="1"/>
</dbReference>
<evidence type="ECO:0000256" key="2">
    <source>
        <dbReference type="SAM" id="Phobius"/>
    </source>
</evidence>
<dbReference type="AlphaFoldDB" id="A0A2A9ELH9"/>
<protein>
    <submittedName>
        <fullName evidence="4">FlaA1/EpsC-like NDP-sugar epimerase</fullName>
    </submittedName>
</protein>
<feature type="transmembrane region" description="Helical" evidence="2">
    <location>
        <begin position="124"/>
        <end position="147"/>
    </location>
</feature>
<dbReference type="CDD" id="cd05237">
    <property type="entry name" value="UDP_invert_4-6DH_SDR_e"/>
    <property type="match status" value="1"/>
</dbReference>